<dbReference type="RefSeq" id="WP_132746718.1">
    <property type="nucleotide sequence ID" value="NZ_SLXK01000020.1"/>
</dbReference>
<protein>
    <submittedName>
        <fullName evidence="7">Flagellar hook-associated protein 3 FlgL</fullName>
    </submittedName>
</protein>
<organism evidence="7 8">
    <name type="scientific">Scopulibacillus darangshiensis</name>
    <dbReference type="NCBI Taxonomy" id="442528"/>
    <lineage>
        <taxon>Bacteria</taxon>
        <taxon>Bacillati</taxon>
        <taxon>Bacillota</taxon>
        <taxon>Bacilli</taxon>
        <taxon>Bacillales</taxon>
        <taxon>Sporolactobacillaceae</taxon>
        <taxon>Scopulibacillus</taxon>
    </lineage>
</organism>
<comment type="subcellular location">
    <subcellularLocation>
        <location evidence="1">Bacterial flagellum</location>
    </subcellularLocation>
</comment>
<comment type="caution">
    <text evidence="7">The sequence shown here is derived from an EMBL/GenBank/DDBJ whole genome shotgun (WGS) entry which is preliminary data.</text>
</comment>
<keyword evidence="7" id="KW-0282">Flagellum</keyword>
<dbReference type="InterPro" id="IPR001029">
    <property type="entry name" value="Flagellin_N"/>
</dbReference>
<dbReference type="Pfam" id="PF00669">
    <property type="entry name" value="Flagellin_N"/>
    <property type="match status" value="1"/>
</dbReference>
<evidence type="ECO:0000259" key="5">
    <source>
        <dbReference type="Pfam" id="PF00669"/>
    </source>
</evidence>
<feature type="domain" description="Flagellin N-terminal" evidence="5">
    <location>
        <begin position="7"/>
        <end position="139"/>
    </location>
</feature>
<dbReference type="OrthoDB" id="9758307at2"/>
<keyword evidence="7" id="KW-0969">Cilium</keyword>
<dbReference type="GO" id="GO:0009424">
    <property type="term" value="C:bacterial-type flagellum hook"/>
    <property type="evidence" value="ECO:0007669"/>
    <property type="project" value="InterPro"/>
</dbReference>
<comment type="similarity">
    <text evidence="2">Belongs to the bacterial flagellin family.</text>
</comment>
<dbReference type="InterPro" id="IPR001492">
    <property type="entry name" value="Flagellin"/>
</dbReference>
<evidence type="ECO:0000313" key="8">
    <source>
        <dbReference type="Proteomes" id="UP000295416"/>
    </source>
</evidence>
<keyword evidence="4" id="KW-0175">Coiled coil</keyword>
<keyword evidence="7" id="KW-0966">Cell projection</keyword>
<accession>A0A4R2NVJ5</accession>
<evidence type="ECO:0000259" key="6">
    <source>
        <dbReference type="Pfam" id="PF00700"/>
    </source>
</evidence>
<dbReference type="InterPro" id="IPR013384">
    <property type="entry name" value="Flagell_FlgL"/>
</dbReference>
<dbReference type="SUPFAM" id="SSF64518">
    <property type="entry name" value="Phase 1 flagellin"/>
    <property type="match status" value="1"/>
</dbReference>
<dbReference type="GO" id="GO:0071973">
    <property type="term" value="P:bacterial-type flagellum-dependent cell motility"/>
    <property type="evidence" value="ECO:0007669"/>
    <property type="project" value="InterPro"/>
</dbReference>
<keyword evidence="8" id="KW-1185">Reference proteome</keyword>
<dbReference type="GO" id="GO:0005198">
    <property type="term" value="F:structural molecule activity"/>
    <property type="evidence" value="ECO:0007669"/>
    <property type="project" value="InterPro"/>
</dbReference>
<dbReference type="PANTHER" id="PTHR42792">
    <property type="entry name" value="FLAGELLIN"/>
    <property type="match status" value="1"/>
</dbReference>
<evidence type="ECO:0000256" key="2">
    <source>
        <dbReference type="ARBA" id="ARBA00005709"/>
    </source>
</evidence>
<dbReference type="Gene3D" id="1.20.1330.10">
    <property type="entry name" value="f41 fragment of flagellin, N-terminal domain"/>
    <property type="match status" value="1"/>
</dbReference>
<gene>
    <name evidence="7" type="ORF">EV207_12064</name>
</gene>
<proteinExistence type="inferred from homology"/>
<dbReference type="Proteomes" id="UP000295416">
    <property type="component" value="Unassembled WGS sequence"/>
</dbReference>
<name>A0A4R2NVJ5_9BACL</name>
<evidence type="ECO:0000256" key="3">
    <source>
        <dbReference type="ARBA" id="ARBA00023143"/>
    </source>
</evidence>
<dbReference type="AlphaFoldDB" id="A0A4R2NVJ5"/>
<evidence type="ECO:0000313" key="7">
    <source>
        <dbReference type="EMBL" id="TCP26030.1"/>
    </source>
</evidence>
<reference evidence="7 8" key="1">
    <citation type="submission" date="2019-03" db="EMBL/GenBank/DDBJ databases">
        <title>Genomic Encyclopedia of Type Strains, Phase IV (KMG-IV): sequencing the most valuable type-strain genomes for metagenomic binning, comparative biology and taxonomic classification.</title>
        <authorList>
            <person name="Goeker M."/>
        </authorList>
    </citation>
    <scope>NUCLEOTIDE SEQUENCE [LARGE SCALE GENOMIC DNA]</scope>
    <source>
        <strain evidence="7 8">DSM 19377</strain>
    </source>
</reference>
<evidence type="ECO:0000256" key="1">
    <source>
        <dbReference type="ARBA" id="ARBA00004365"/>
    </source>
</evidence>
<dbReference type="EMBL" id="SLXK01000020">
    <property type="protein sequence ID" value="TCP26030.1"/>
    <property type="molecule type" value="Genomic_DNA"/>
</dbReference>
<feature type="coiled-coil region" evidence="4">
    <location>
        <begin position="80"/>
        <end position="127"/>
    </location>
</feature>
<sequence>MRVTQGMMSQDILRQLSNSYRNLITYQQQLNSGKKITRPSQDPVVAVMGISYRTDVTHVEQYQRNVSEAYKWMDSSDSSLDQVNAVLQRIRELAVEASNDTYDSDQRKAVNEEVEQLKRQLVVIGNKQVAGRYIFNGERTSVAPLKVNEAADSGVSTVVLTFTGANPRENSYSLEVSDGIQLKVNVDPTTVFTPDLFKDIHALQEKLVGGASGEEISNSLDELDGHATQVNAARADLGARYNRVEMLENRLGQQKEISEKIMSQNEDTDFEEVVIKLKTQEAVHRAALAVGARIMQPTLVDFLR</sequence>
<dbReference type="PANTHER" id="PTHR42792:SF1">
    <property type="entry name" value="FLAGELLAR HOOK-ASSOCIATED PROTEIN 3"/>
    <property type="match status" value="1"/>
</dbReference>
<dbReference type="InterPro" id="IPR046358">
    <property type="entry name" value="Flagellin_C"/>
</dbReference>
<evidence type="ECO:0000256" key="4">
    <source>
        <dbReference type="SAM" id="Coils"/>
    </source>
</evidence>
<dbReference type="NCBIfam" id="TIGR02550">
    <property type="entry name" value="flagell_flgL"/>
    <property type="match status" value="1"/>
</dbReference>
<feature type="domain" description="Flagellin C-terminal" evidence="6">
    <location>
        <begin position="221"/>
        <end position="303"/>
    </location>
</feature>
<keyword evidence="3" id="KW-0975">Bacterial flagellum</keyword>
<dbReference type="Pfam" id="PF00700">
    <property type="entry name" value="Flagellin_C"/>
    <property type="match status" value="1"/>
</dbReference>